<evidence type="ECO:0000313" key="4">
    <source>
        <dbReference type="EMBL" id="MCD7039966.1"/>
    </source>
</evidence>
<dbReference type="InterPro" id="IPR050832">
    <property type="entry name" value="Bact_Acetyltransf"/>
</dbReference>
<dbReference type="EMBL" id="JAJOZI010000088">
    <property type="protein sequence ID" value="MCD7039966.1"/>
    <property type="molecule type" value="Genomic_DNA"/>
</dbReference>
<comment type="caution">
    <text evidence="4">The sequence shown here is derived from an EMBL/GenBank/DDBJ whole genome shotgun (WGS) entry which is preliminary data.</text>
</comment>
<proteinExistence type="predicted"/>
<dbReference type="Gene3D" id="3.40.630.30">
    <property type="match status" value="1"/>
</dbReference>
<dbReference type="Proteomes" id="UP001154922">
    <property type="component" value="Unassembled WGS sequence"/>
</dbReference>
<evidence type="ECO:0000256" key="2">
    <source>
        <dbReference type="ARBA" id="ARBA00023315"/>
    </source>
</evidence>
<gene>
    <name evidence="4" type="ORF">LRQ20_16730</name>
</gene>
<evidence type="ECO:0000259" key="3">
    <source>
        <dbReference type="PROSITE" id="PS51186"/>
    </source>
</evidence>
<dbReference type="InterPro" id="IPR016181">
    <property type="entry name" value="Acyl_CoA_acyltransferase"/>
</dbReference>
<dbReference type="PANTHER" id="PTHR43877">
    <property type="entry name" value="AMINOALKYLPHOSPHONATE N-ACETYLTRANSFERASE-RELATED-RELATED"/>
    <property type="match status" value="1"/>
</dbReference>
<feature type="domain" description="N-acetyltransferase" evidence="3">
    <location>
        <begin position="10"/>
        <end position="157"/>
    </location>
</feature>
<reference evidence="4 5" key="2">
    <citation type="journal article" date="2023" name="Plant Pathol.">
        <title>Dismantling and reorganizing Pseudomonas marginalis sensu#lato.</title>
        <authorList>
            <person name="Sawada H."/>
            <person name="Fujikawa T."/>
            <person name="Satou M."/>
        </authorList>
    </citation>
    <scope>NUCLEOTIDE SEQUENCE [LARGE SCALE GENOMIC DNA]</scope>
    <source>
        <strain evidence="4 5">MAFF 311096</strain>
    </source>
</reference>
<keyword evidence="5" id="KW-1185">Reference proteome</keyword>
<dbReference type="Pfam" id="PF00583">
    <property type="entry name" value="Acetyltransf_1"/>
    <property type="match status" value="1"/>
</dbReference>
<dbReference type="CDD" id="cd04301">
    <property type="entry name" value="NAT_SF"/>
    <property type="match status" value="1"/>
</dbReference>
<evidence type="ECO:0000256" key="1">
    <source>
        <dbReference type="ARBA" id="ARBA00022679"/>
    </source>
</evidence>
<keyword evidence="1" id="KW-0808">Transferase</keyword>
<name>A0ABS8QWZ3_9PSED</name>
<dbReference type="PANTHER" id="PTHR43877:SF2">
    <property type="entry name" value="AMINOALKYLPHOSPHONATE N-ACETYLTRANSFERASE-RELATED"/>
    <property type="match status" value="1"/>
</dbReference>
<organism evidence="4 5">
    <name type="scientific">Pseudomonas petroselini</name>
    <dbReference type="NCBI Taxonomy" id="2899822"/>
    <lineage>
        <taxon>Bacteria</taxon>
        <taxon>Pseudomonadati</taxon>
        <taxon>Pseudomonadota</taxon>
        <taxon>Gammaproteobacteria</taxon>
        <taxon>Pseudomonadales</taxon>
        <taxon>Pseudomonadaceae</taxon>
        <taxon>Pseudomonas</taxon>
    </lineage>
</organism>
<evidence type="ECO:0000313" key="5">
    <source>
        <dbReference type="Proteomes" id="UP001154922"/>
    </source>
</evidence>
<keyword evidence="2" id="KW-0012">Acyltransferase</keyword>
<reference evidence="4 5" key="1">
    <citation type="journal article" date="2022" name="Int. J. Syst. Evol. Microbiol.">
        <title>Pseudomonas petroselini sp. nov., a pathogen causing bacterial rot of parsley in Japan.</title>
        <authorList>
            <person name="Sawada H."/>
            <person name="Fujikawa T."/>
            <person name="Osada S."/>
            <person name="Satou M."/>
        </authorList>
    </citation>
    <scope>NUCLEOTIDE SEQUENCE [LARGE SCALE GENOMIC DNA]</scope>
    <source>
        <strain evidence="4 5">MAFF 311096</strain>
    </source>
</reference>
<dbReference type="SUPFAM" id="SSF55729">
    <property type="entry name" value="Acyl-CoA N-acyltransferases (Nat)"/>
    <property type="match status" value="1"/>
</dbReference>
<sequence length="158" mass="17558">MIDCPREHIAMMRLATAADVAAIEAIVQAAYSPYIERIGRKPGPMLEDYHQQVKAGGVHVLENAGRVQGFIILLDADDALLLDNLAVAPDARGLGLGRLLMDFAEQQALAAGFAAIRLYTNETMAENIRLYTRRGYVETHRAEEHGLHRVYMTKQLQE</sequence>
<dbReference type="InterPro" id="IPR000182">
    <property type="entry name" value="GNAT_dom"/>
</dbReference>
<accession>A0ABS8QWZ3</accession>
<protein>
    <submittedName>
        <fullName evidence="4">GNAT family N-acetyltransferase</fullName>
    </submittedName>
</protein>
<dbReference type="PROSITE" id="PS51186">
    <property type="entry name" value="GNAT"/>
    <property type="match status" value="1"/>
</dbReference>